<keyword evidence="2" id="KW-1185">Reference proteome</keyword>
<dbReference type="Gene3D" id="3.40.50.10490">
    <property type="entry name" value="Glucose-6-phosphate isomerase like protein, domain 1"/>
    <property type="match status" value="2"/>
</dbReference>
<dbReference type="SUPFAM" id="SSF53697">
    <property type="entry name" value="SIS domain"/>
    <property type="match status" value="1"/>
</dbReference>
<proteinExistence type="predicted"/>
<dbReference type="InterPro" id="IPR046348">
    <property type="entry name" value="SIS_dom_sf"/>
</dbReference>
<dbReference type="Proteomes" id="UP000188181">
    <property type="component" value="Chromosome"/>
</dbReference>
<dbReference type="STRING" id="1851148.SMSP2_02299"/>
<organism evidence="1 2">
    <name type="scientific">Limihaloglobus sulfuriphilus</name>
    <dbReference type="NCBI Taxonomy" id="1851148"/>
    <lineage>
        <taxon>Bacteria</taxon>
        <taxon>Pseudomonadati</taxon>
        <taxon>Planctomycetota</taxon>
        <taxon>Phycisphaerae</taxon>
        <taxon>Sedimentisphaerales</taxon>
        <taxon>Sedimentisphaeraceae</taxon>
        <taxon>Limihaloglobus</taxon>
    </lineage>
</organism>
<dbReference type="GO" id="GO:0004347">
    <property type="term" value="F:glucose-6-phosphate isomerase activity"/>
    <property type="evidence" value="ECO:0007669"/>
    <property type="project" value="UniProtKB-EC"/>
</dbReference>
<dbReference type="EC" id="5.3.1.9" evidence="1"/>
<evidence type="ECO:0000313" key="1">
    <source>
        <dbReference type="EMBL" id="AQQ71920.1"/>
    </source>
</evidence>
<name>A0A1Q2MGV8_9BACT</name>
<keyword evidence="1" id="KW-0413">Isomerase</keyword>
<reference evidence="2" key="1">
    <citation type="submission" date="2017-02" db="EMBL/GenBank/DDBJ databases">
        <title>Comparative genomics and description of representatives of a novel lineage of planctomycetes thriving in anoxic sediments.</title>
        <authorList>
            <person name="Spring S."/>
            <person name="Bunk B."/>
            <person name="Sproer C."/>
        </authorList>
    </citation>
    <scope>NUCLEOTIDE SEQUENCE [LARGE SCALE GENOMIC DNA]</scope>
    <source>
        <strain evidence="2">SM-Chi-D1</strain>
    </source>
</reference>
<evidence type="ECO:0000313" key="2">
    <source>
        <dbReference type="Proteomes" id="UP000188181"/>
    </source>
</evidence>
<dbReference type="AlphaFoldDB" id="A0A1Q2MGV8"/>
<dbReference type="KEGG" id="pbas:SMSP2_02299"/>
<dbReference type="GO" id="GO:1901135">
    <property type="term" value="P:carbohydrate derivative metabolic process"/>
    <property type="evidence" value="ECO:0007669"/>
    <property type="project" value="InterPro"/>
</dbReference>
<dbReference type="EMBL" id="CP019646">
    <property type="protein sequence ID" value="AQQ71920.1"/>
    <property type="molecule type" value="Genomic_DNA"/>
</dbReference>
<dbReference type="OrthoDB" id="140919at2"/>
<gene>
    <name evidence="1" type="primary">pgi_2</name>
    <name evidence="1" type="ORF">SMSP2_02299</name>
</gene>
<accession>A0A1Q2MGV8</accession>
<sequence>MSGISLNYEGCLTGSAGGKGLDSGQMDILAQKVTPLIHKVNRARNDGLTPYRDMPYNQLRYDRAVAWAEKIRGGYDYVIFIGSGNWSRGINMLTESLSSSKALDGNDLECKCPRMLVLEGYFHDQISAVINRLGEKITRAFFVIAADSRKNEYNESDLKCAFEQLRQVPDLLAVTDSESSLPAKLAARGGIETLFVPAGFQGELPLLSEAGLLCAGAAGIDTEKMLSGARAMDSQVSREDFYKNPAAVNAALNWYYADQGMKVFQAYTDKEHLGSLSAWYSLTCCGALQCFPGINAEELKTYIYSKPETDEAEKNVIRINLDKIDAYSLGEFVYFTEVTALIFERLAAGGEEDDDEQYKKWLSG</sequence>
<dbReference type="RefSeq" id="WP_146684142.1">
    <property type="nucleotide sequence ID" value="NZ_CP019646.1"/>
</dbReference>
<dbReference type="GO" id="GO:0097367">
    <property type="term" value="F:carbohydrate derivative binding"/>
    <property type="evidence" value="ECO:0007669"/>
    <property type="project" value="InterPro"/>
</dbReference>
<protein>
    <submittedName>
        <fullName evidence="1">Glucose-6-phosphate isomerase</fullName>
        <ecNumber evidence="1">5.3.1.9</ecNumber>
    </submittedName>
</protein>